<dbReference type="EMBL" id="CP029487">
    <property type="protein sequence ID" value="QCT72963.1"/>
    <property type="molecule type" value="Genomic_DNA"/>
</dbReference>
<dbReference type="PROSITE" id="PS51257">
    <property type="entry name" value="PROKAR_LIPOPROTEIN"/>
    <property type="match status" value="1"/>
</dbReference>
<dbReference type="Proteomes" id="UP000218387">
    <property type="component" value="Chromosome"/>
</dbReference>
<accession>A0A4P9CBQ7</accession>
<reference evidence="1 2" key="1">
    <citation type="submission" date="2018-05" db="EMBL/GenBank/DDBJ databases">
        <title>Genome comparison of Eubacterium sp.</title>
        <authorList>
            <person name="Feng Y."/>
            <person name="Sanchez-Andrea I."/>
            <person name="Stams A.J.M."/>
            <person name="De Vos W.M."/>
        </authorList>
    </citation>
    <scope>NUCLEOTIDE SEQUENCE [LARGE SCALE GENOMIC DNA]</scope>
    <source>
        <strain evidence="1 2">YI</strain>
    </source>
</reference>
<organism evidence="1 2">
    <name type="scientific">Eubacterium maltosivorans</name>
    <dbReference type="NCBI Taxonomy" id="2041044"/>
    <lineage>
        <taxon>Bacteria</taxon>
        <taxon>Bacillati</taxon>
        <taxon>Bacillota</taxon>
        <taxon>Clostridia</taxon>
        <taxon>Eubacteriales</taxon>
        <taxon>Eubacteriaceae</taxon>
        <taxon>Eubacterium</taxon>
    </lineage>
</organism>
<gene>
    <name evidence="1" type="ORF">CPZ25_017060</name>
</gene>
<dbReference type="AlphaFoldDB" id="A0A4P9CBQ7"/>
<evidence type="ECO:0000313" key="2">
    <source>
        <dbReference type="Proteomes" id="UP000218387"/>
    </source>
</evidence>
<proteinExistence type="predicted"/>
<dbReference type="RefSeq" id="WP_096920104.1">
    <property type="nucleotide sequence ID" value="NZ_CABJDW020000007.1"/>
</dbReference>
<evidence type="ECO:0000313" key="1">
    <source>
        <dbReference type="EMBL" id="QCT72963.1"/>
    </source>
</evidence>
<sequence length="164" mass="17581">MGRKQGLLAAVVLLFIIILGGCGGSTTVQSDLEKTAERFNAAVADTHKTYTLNTGGAVRFSGMMAVEGQKTGRGIYDDCLRITMACELAQARAFFDQAEITAVGGDGRDYGDSTFFVNGDERECALTIECPTGENVEYIVIGPFKPNFDGDKSKIIFERTNAGT</sequence>
<name>A0A4P9CBQ7_EUBML</name>
<evidence type="ECO:0008006" key="3">
    <source>
        <dbReference type="Google" id="ProtNLM"/>
    </source>
</evidence>
<keyword evidence="2" id="KW-1185">Reference proteome</keyword>
<protein>
    <recommendedName>
        <fullName evidence="3">Lipoprotein</fullName>
    </recommendedName>
</protein>
<dbReference type="KEGG" id="emt:CPZ25_017060"/>